<feature type="domain" description="Kinesin motor" evidence="6">
    <location>
        <begin position="1"/>
        <end position="133"/>
    </location>
</feature>
<protein>
    <recommendedName>
        <fullName evidence="6">Kinesin motor domain-containing protein</fullName>
    </recommendedName>
</protein>
<dbReference type="InterPro" id="IPR019821">
    <property type="entry name" value="Kinesin_motor_CS"/>
</dbReference>
<dbReference type="InterPro" id="IPR036961">
    <property type="entry name" value="Kinesin_motor_dom_sf"/>
</dbReference>
<dbReference type="GO" id="GO:0003777">
    <property type="term" value="F:microtubule motor activity"/>
    <property type="evidence" value="ECO:0007669"/>
    <property type="project" value="InterPro"/>
</dbReference>
<keyword evidence="5" id="KW-0472">Membrane</keyword>
<dbReference type="SMART" id="SM00129">
    <property type="entry name" value="KISc"/>
    <property type="match status" value="1"/>
</dbReference>
<dbReference type="EMBL" id="CM017706">
    <property type="protein sequence ID" value="TYG65367.1"/>
    <property type="molecule type" value="Genomic_DNA"/>
</dbReference>
<evidence type="ECO:0000313" key="8">
    <source>
        <dbReference type="Proteomes" id="UP000323506"/>
    </source>
</evidence>
<evidence type="ECO:0000256" key="2">
    <source>
        <dbReference type="ARBA" id="ARBA00022840"/>
    </source>
</evidence>
<sequence>MNSQSSRSHAIFTISMEQKKIASCLSGVNDDTGEDILCAKLHLVDLAGSERANGMRFKEVLLALGNVISALGDEKKRKEGGHVPYRDSKLTRLLQDSLGGNSKTVMIACVSPADTNAEETLNTLKYANRARNIQNKAVLNSDPMASPICSSSLCACINYTTVYYALLVFIYTLVDLTLVMTWLAVNGIYISHVSNTLWWNPFCMAFDLVYKFLVG</sequence>
<dbReference type="GO" id="GO:0008017">
    <property type="term" value="F:microtubule binding"/>
    <property type="evidence" value="ECO:0007669"/>
    <property type="project" value="InterPro"/>
</dbReference>
<feature type="transmembrane region" description="Helical" evidence="5">
    <location>
        <begin position="162"/>
        <end position="185"/>
    </location>
</feature>
<dbReference type="Gene3D" id="3.40.850.10">
    <property type="entry name" value="Kinesin motor domain"/>
    <property type="match status" value="1"/>
</dbReference>
<name>A0A5D2C6X9_GOSDA</name>
<dbReference type="GO" id="GO:0005524">
    <property type="term" value="F:ATP binding"/>
    <property type="evidence" value="ECO:0007669"/>
    <property type="project" value="UniProtKB-KW"/>
</dbReference>
<keyword evidence="5" id="KW-1133">Transmembrane helix</keyword>
<proteinExistence type="inferred from homology"/>
<evidence type="ECO:0000313" key="7">
    <source>
        <dbReference type="EMBL" id="TYG65367.1"/>
    </source>
</evidence>
<comment type="similarity">
    <text evidence="4">Belongs to the TRAFAC class myosin-kinesin ATPase superfamily. Kinesin family.</text>
</comment>
<dbReference type="EMBL" id="CM017706">
    <property type="protein sequence ID" value="TYG65371.1"/>
    <property type="molecule type" value="Genomic_DNA"/>
</dbReference>
<evidence type="ECO:0000256" key="3">
    <source>
        <dbReference type="ARBA" id="ARBA00023175"/>
    </source>
</evidence>
<dbReference type="EMBL" id="CM017706">
    <property type="protein sequence ID" value="TYG65368.1"/>
    <property type="molecule type" value="Genomic_DNA"/>
</dbReference>
<keyword evidence="2" id="KW-0067">ATP-binding</keyword>
<dbReference type="Proteomes" id="UP000323506">
    <property type="component" value="Chromosome D06"/>
</dbReference>
<dbReference type="InterPro" id="IPR027417">
    <property type="entry name" value="P-loop_NTPase"/>
</dbReference>
<dbReference type="GO" id="GO:0007052">
    <property type="term" value="P:mitotic spindle organization"/>
    <property type="evidence" value="ECO:0007669"/>
    <property type="project" value="TreeGrafter"/>
</dbReference>
<keyword evidence="5" id="KW-0812">Transmembrane</keyword>
<dbReference type="PROSITE" id="PS00411">
    <property type="entry name" value="KINESIN_MOTOR_1"/>
    <property type="match status" value="1"/>
</dbReference>
<dbReference type="PANTHER" id="PTHR47969:SF6">
    <property type="entry name" value="KINESIN-LIKE PROTEIN KIN-4C"/>
    <property type="match status" value="1"/>
</dbReference>
<dbReference type="PRINTS" id="PR00380">
    <property type="entry name" value="KINESINHEAVY"/>
</dbReference>
<keyword evidence="1" id="KW-0547">Nucleotide-binding</keyword>
<evidence type="ECO:0000256" key="5">
    <source>
        <dbReference type="SAM" id="Phobius"/>
    </source>
</evidence>
<dbReference type="PANTHER" id="PTHR47969">
    <property type="entry name" value="CHROMOSOME-ASSOCIATED KINESIN KIF4A-RELATED"/>
    <property type="match status" value="1"/>
</dbReference>
<dbReference type="AlphaFoldDB" id="A0A5D2C6X9"/>
<dbReference type="SUPFAM" id="SSF52540">
    <property type="entry name" value="P-loop containing nucleoside triphosphate hydrolases"/>
    <property type="match status" value="1"/>
</dbReference>
<keyword evidence="8" id="KW-1185">Reference proteome</keyword>
<comment type="caution">
    <text evidence="4">Lacks conserved residue(s) required for the propagation of feature annotation.</text>
</comment>
<dbReference type="PROSITE" id="PS50067">
    <property type="entry name" value="KINESIN_MOTOR_2"/>
    <property type="match status" value="1"/>
</dbReference>
<dbReference type="GO" id="GO:0005875">
    <property type="term" value="C:microtubule associated complex"/>
    <property type="evidence" value="ECO:0007669"/>
    <property type="project" value="TreeGrafter"/>
</dbReference>
<reference evidence="7 8" key="1">
    <citation type="submission" date="2019-06" db="EMBL/GenBank/DDBJ databases">
        <title>WGS assembly of Gossypium darwinii.</title>
        <authorList>
            <person name="Chen Z.J."/>
            <person name="Sreedasyam A."/>
            <person name="Ando A."/>
            <person name="Song Q."/>
            <person name="De L."/>
            <person name="Hulse-Kemp A."/>
            <person name="Ding M."/>
            <person name="Ye W."/>
            <person name="Kirkbride R."/>
            <person name="Jenkins J."/>
            <person name="Plott C."/>
            <person name="Lovell J."/>
            <person name="Lin Y.-M."/>
            <person name="Vaughn R."/>
            <person name="Liu B."/>
            <person name="Li W."/>
            <person name="Simpson S."/>
            <person name="Scheffler B."/>
            <person name="Saski C."/>
            <person name="Grover C."/>
            <person name="Hu G."/>
            <person name="Conover J."/>
            <person name="Carlson J."/>
            <person name="Shu S."/>
            <person name="Boston L."/>
            <person name="Williams M."/>
            <person name="Peterson D."/>
            <person name="Mcgee K."/>
            <person name="Jones D."/>
            <person name="Wendel J."/>
            <person name="Stelly D."/>
            <person name="Grimwood J."/>
            <person name="Schmutz J."/>
        </authorList>
    </citation>
    <scope>NUCLEOTIDE SEQUENCE [LARGE SCALE GENOMIC DNA]</scope>
    <source>
        <strain evidence="7">1808015.09</strain>
    </source>
</reference>
<evidence type="ECO:0000256" key="4">
    <source>
        <dbReference type="PROSITE-ProRule" id="PRU00283"/>
    </source>
</evidence>
<dbReference type="GO" id="GO:0051231">
    <property type="term" value="P:spindle elongation"/>
    <property type="evidence" value="ECO:0007669"/>
    <property type="project" value="TreeGrafter"/>
</dbReference>
<dbReference type="Pfam" id="PF00225">
    <property type="entry name" value="Kinesin"/>
    <property type="match status" value="1"/>
</dbReference>
<gene>
    <name evidence="7" type="ORF">ES288_D06G180900v1</name>
</gene>
<evidence type="ECO:0000259" key="6">
    <source>
        <dbReference type="PROSITE" id="PS50067"/>
    </source>
</evidence>
<dbReference type="InterPro" id="IPR001752">
    <property type="entry name" value="Kinesin_motor_dom"/>
</dbReference>
<keyword evidence="3" id="KW-0505">Motor protein</keyword>
<organism evidence="7 8">
    <name type="scientific">Gossypium darwinii</name>
    <name type="common">Darwin's cotton</name>
    <name type="synonym">Gossypium barbadense var. darwinii</name>
    <dbReference type="NCBI Taxonomy" id="34276"/>
    <lineage>
        <taxon>Eukaryota</taxon>
        <taxon>Viridiplantae</taxon>
        <taxon>Streptophyta</taxon>
        <taxon>Embryophyta</taxon>
        <taxon>Tracheophyta</taxon>
        <taxon>Spermatophyta</taxon>
        <taxon>Magnoliopsida</taxon>
        <taxon>eudicotyledons</taxon>
        <taxon>Gunneridae</taxon>
        <taxon>Pentapetalae</taxon>
        <taxon>rosids</taxon>
        <taxon>malvids</taxon>
        <taxon>Malvales</taxon>
        <taxon>Malvaceae</taxon>
        <taxon>Malvoideae</taxon>
        <taxon>Gossypium</taxon>
    </lineage>
</organism>
<dbReference type="GO" id="GO:0007018">
    <property type="term" value="P:microtubule-based movement"/>
    <property type="evidence" value="ECO:0007669"/>
    <property type="project" value="InterPro"/>
</dbReference>
<dbReference type="InterPro" id="IPR027640">
    <property type="entry name" value="Kinesin-like_fam"/>
</dbReference>
<accession>A0A5D2C6X9</accession>
<evidence type="ECO:0000256" key="1">
    <source>
        <dbReference type="ARBA" id="ARBA00022741"/>
    </source>
</evidence>